<evidence type="ECO:0000256" key="1">
    <source>
        <dbReference type="ARBA" id="ARBA00001946"/>
    </source>
</evidence>
<feature type="transmembrane region" description="Helical" evidence="6">
    <location>
        <begin position="100"/>
        <end position="125"/>
    </location>
</feature>
<reference evidence="9 10" key="2">
    <citation type="journal article" date="2017" name="PLoS ONE">
        <title>Genomic and phenotypic characterisation of fluoroquinolone resistance mechanisms in Enterobacteriaceae in Durban, South Africa.</title>
        <authorList>
            <person name="Osei Sekyere J."/>
            <person name="Amoako D.G."/>
        </authorList>
    </citation>
    <scope>NUCLEOTIDE SEQUENCE [LARGE SCALE GENOMIC DNA]</scope>
    <source>
        <strain evidence="9 10">ST62:944112508</strain>
    </source>
</reference>
<dbReference type="SUPFAM" id="SSF55073">
    <property type="entry name" value="Nucleotide cyclase"/>
    <property type="match status" value="1"/>
</dbReference>
<keyword evidence="6" id="KW-0472">Membrane</keyword>
<feature type="transmembrane region" description="Helical" evidence="6">
    <location>
        <begin position="146"/>
        <end position="163"/>
    </location>
</feature>
<protein>
    <recommendedName>
        <fullName evidence="3">diguanylate cyclase</fullName>
        <ecNumber evidence="3">2.7.7.65</ecNumber>
    </recommendedName>
</protein>
<dbReference type="PANTHER" id="PTHR45138:SF9">
    <property type="entry name" value="DIGUANYLATE CYCLASE DGCM-RELATED"/>
    <property type="match status" value="1"/>
</dbReference>
<keyword evidence="4" id="KW-0342">GTP-binding</keyword>
<dbReference type="AlphaFoldDB" id="A0A0P8IG88"/>
<dbReference type="FunFam" id="3.30.70.270:FF:000001">
    <property type="entry name" value="Diguanylate cyclase domain protein"/>
    <property type="match status" value="1"/>
</dbReference>
<feature type="transmembrane region" description="Helical" evidence="6">
    <location>
        <begin position="69"/>
        <end position="88"/>
    </location>
</feature>
<dbReference type="Proteomes" id="UP000855471">
    <property type="component" value="Unassembled WGS sequence"/>
</dbReference>
<evidence type="ECO:0000256" key="4">
    <source>
        <dbReference type="ARBA" id="ARBA00023134"/>
    </source>
</evidence>
<gene>
    <name evidence="9" type="ORF">AN672_03125</name>
    <name evidence="8" type="ORF">I9Y29_002917</name>
</gene>
<dbReference type="InterPro" id="IPR029787">
    <property type="entry name" value="Nucleotide_cyclase"/>
</dbReference>
<feature type="transmembrane region" description="Helical" evidence="6">
    <location>
        <begin position="45"/>
        <end position="62"/>
    </location>
</feature>
<dbReference type="PROSITE" id="PS50887">
    <property type="entry name" value="GGDEF"/>
    <property type="match status" value="1"/>
</dbReference>
<evidence type="ECO:0000256" key="6">
    <source>
        <dbReference type="SAM" id="Phobius"/>
    </source>
</evidence>
<keyword evidence="4" id="KW-0547">Nucleotide-binding</keyword>
<evidence type="ECO:0000256" key="5">
    <source>
        <dbReference type="ARBA" id="ARBA00034247"/>
    </source>
</evidence>
<dbReference type="GO" id="GO:0052621">
    <property type="term" value="F:diguanylate cyclase activity"/>
    <property type="evidence" value="ECO:0007669"/>
    <property type="project" value="UniProtKB-EC"/>
</dbReference>
<dbReference type="Pfam" id="PF00990">
    <property type="entry name" value="GGDEF"/>
    <property type="match status" value="1"/>
</dbReference>
<evidence type="ECO:0000259" key="7">
    <source>
        <dbReference type="PROSITE" id="PS50887"/>
    </source>
</evidence>
<feature type="transmembrane region" description="Helical" evidence="6">
    <location>
        <begin position="20"/>
        <end position="39"/>
    </location>
</feature>
<dbReference type="NCBIfam" id="TIGR00254">
    <property type="entry name" value="GGDEF"/>
    <property type="match status" value="1"/>
</dbReference>
<dbReference type="InterPro" id="IPR050469">
    <property type="entry name" value="Diguanylate_Cyclase"/>
</dbReference>
<evidence type="ECO:0000313" key="10">
    <source>
        <dbReference type="Proteomes" id="UP000050520"/>
    </source>
</evidence>
<keyword evidence="6" id="KW-0812">Transmembrane</keyword>
<dbReference type="InterPro" id="IPR043128">
    <property type="entry name" value="Rev_trsase/Diguanyl_cyclase"/>
</dbReference>
<dbReference type="GO" id="GO:0043709">
    <property type="term" value="P:cell adhesion involved in single-species biofilm formation"/>
    <property type="evidence" value="ECO:0007669"/>
    <property type="project" value="TreeGrafter"/>
</dbReference>
<reference evidence="8" key="3">
    <citation type="journal article" date="2018" name="Genome Biol.">
        <title>SKESA: strategic k-mer extension for scrupulous assemblies.</title>
        <authorList>
            <person name="Souvorov A."/>
            <person name="Agarwala R."/>
            <person name="Lipman D.J."/>
        </authorList>
    </citation>
    <scope>NUCLEOTIDE SEQUENCE</scope>
    <source>
        <strain evidence="8">O50</strain>
    </source>
</reference>
<evidence type="ECO:0000256" key="3">
    <source>
        <dbReference type="ARBA" id="ARBA00012528"/>
    </source>
</evidence>
<accession>A0A0P8IG88</accession>
<comment type="pathway">
    <text evidence="2">Purine metabolism; 3',5'-cyclic di-GMP biosynthesis.</text>
</comment>
<evidence type="ECO:0000313" key="8">
    <source>
        <dbReference type="EMBL" id="HAT3898474.1"/>
    </source>
</evidence>
<dbReference type="GO" id="GO:0005525">
    <property type="term" value="F:GTP binding"/>
    <property type="evidence" value="ECO:0007669"/>
    <property type="project" value="UniProtKB-KW"/>
</dbReference>
<name>A0A0P8IG88_CITFR</name>
<dbReference type="RefSeq" id="WP_003019105.1">
    <property type="nucleotide sequence ID" value="NZ_CABDWZ010000002.1"/>
</dbReference>
<dbReference type="InterPro" id="IPR000160">
    <property type="entry name" value="GGDEF_dom"/>
</dbReference>
<organism evidence="8">
    <name type="scientific">Citrobacter freundii</name>
    <dbReference type="NCBI Taxonomy" id="546"/>
    <lineage>
        <taxon>Bacteria</taxon>
        <taxon>Pseudomonadati</taxon>
        <taxon>Pseudomonadota</taxon>
        <taxon>Gammaproteobacteria</taxon>
        <taxon>Enterobacterales</taxon>
        <taxon>Enterobacteriaceae</taxon>
        <taxon>Citrobacter</taxon>
        <taxon>Citrobacter freundii complex</taxon>
    </lineage>
</organism>
<dbReference type="Gene3D" id="3.30.70.270">
    <property type="match status" value="1"/>
</dbReference>
<comment type="cofactor">
    <cofactor evidence="1">
        <name>Mg(2+)</name>
        <dbReference type="ChEBI" id="CHEBI:18420"/>
    </cofactor>
</comment>
<reference evidence="8" key="4">
    <citation type="submission" date="2020-09" db="EMBL/GenBank/DDBJ databases">
        <authorList>
            <consortium name="NCBI Pathogen Detection Project"/>
        </authorList>
    </citation>
    <scope>NUCLEOTIDE SEQUENCE</scope>
    <source>
        <strain evidence="8">O50</strain>
    </source>
</reference>
<reference evidence="10" key="1">
    <citation type="submission" date="2015-09" db="EMBL/GenBank/DDBJ databases">
        <title>Prevalence of NDMs in South Africa.</title>
        <authorList>
            <person name="Osei Sekyere J."/>
            <person name="Govinden U."/>
            <person name="Essack S."/>
            <person name="Haldorsen B."/>
            <person name="Samuelsen O."/>
            <person name="Aasnaes B."/>
            <person name="Sundsfjord A."/>
        </authorList>
    </citation>
    <scope>NUCLEOTIDE SEQUENCE [LARGE SCALE GENOMIC DNA]</scope>
    <source>
        <strain evidence="10">ST62:944112508</strain>
    </source>
</reference>
<comment type="caution">
    <text evidence="8">The sequence shown here is derived from an EMBL/GenBank/DDBJ whole genome shotgun (WGS) entry which is preliminary data.</text>
</comment>
<sequence length="358" mass="40426">MTVQSWRTLRTKKYQLSLRLFLLLNAVSALFTLFFPLFAVKALSVPALLMLVMSTLLLVWHGKYVDKRINLPFISIVFGLLWALHILLKYNALGQNDYYFLLIALLSVLFIGSIAFANNIIAFTLHSLPSVAVCLWLNGSEHGLRIFYFMALPMAGIAIQHVIQKRYDGFAQQLMYKLLEERETLNGLSMLDPLTGLYNRRGLQHRLDTLLALSNSRHFVLLLDIDHFKSYNDHYGHMMGDQALIRVSAAIRDSVRSRDVVARFGGEEFMILLTAVDPQQAQAAAERIRQKVYDLKIPHMFNESVATNVTVSIGIAPLVEQDIDAAIAKADKALYEAKNLGRNNTLVSDELRVNCPST</sequence>
<keyword evidence="6" id="KW-1133">Transmembrane helix</keyword>
<comment type="catalytic activity">
    <reaction evidence="5">
        <text>2 GTP = 3',3'-c-di-GMP + 2 diphosphate</text>
        <dbReference type="Rhea" id="RHEA:24898"/>
        <dbReference type="ChEBI" id="CHEBI:33019"/>
        <dbReference type="ChEBI" id="CHEBI:37565"/>
        <dbReference type="ChEBI" id="CHEBI:58805"/>
        <dbReference type="EC" id="2.7.7.65"/>
    </reaction>
</comment>
<evidence type="ECO:0000313" key="9">
    <source>
        <dbReference type="EMBL" id="KPR57192.1"/>
    </source>
</evidence>
<dbReference type="CDD" id="cd01949">
    <property type="entry name" value="GGDEF"/>
    <property type="match status" value="1"/>
</dbReference>
<evidence type="ECO:0000256" key="2">
    <source>
        <dbReference type="ARBA" id="ARBA00004665"/>
    </source>
</evidence>
<feature type="domain" description="GGDEF" evidence="7">
    <location>
        <begin position="216"/>
        <end position="350"/>
    </location>
</feature>
<dbReference type="EC" id="2.7.7.65" evidence="3"/>
<dbReference type="PANTHER" id="PTHR45138">
    <property type="entry name" value="REGULATORY COMPONENTS OF SENSORY TRANSDUCTION SYSTEM"/>
    <property type="match status" value="1"/>
</dbReference>
<dbReference type="GO" id="GO:1902201">
    <property type="term" value="P:negative regulation of bacterial-type flagellum-dependent cell motility"/>
    <property type="evidence" value="ECO:0007669"/>
    <property type="project" value="TreeGrafter"/>
</dbReference>
<dbReference type="SMART" id="SM00267">
    <property type="entry name" value="GGDEF"/>
    <property type="match status" value="1"/>
</dbReference>
<dbReference type="GO" id="GO:0005886">
    <property type="term" value="C:plasma membrane"/>
    <property type="evidence" value="ECO:0007669"/>
    <property type="project" value="TreeGrafter"/>
</dbReference>
<dbReference type="EMBL" id="DACSXJ010000016">
    <property type="protein sequence ID" value="HAT3898474.1"/>
    <property type="molecule type" value="Genomic_DNA"/>
</dbReference>
<dbReference type="EMBL" id="LJEB01000011">
    <property type="protein sequence ID" value="KPR57192.1"/>
    <property type="molecule type" value="Genomic_DNA"/>
</dbReference>
<proteinExistence type="predicted"/>
<dbReference type="Proteomes" id="UP000050520">
    <property type="component" value="Unassembled WGS sequence"/>
</dbReference>